<evidence type="ECO:0000256" key="1">
    <source>
        <dbReference type="ARBA" id="ARBA00022801"/>
    </source>
</evidence>
<accession>A0A0P6XZI2</accession>
<dbReference type="Pfam" id="PF00561">
    <property type="entry name" value="Abhydrolase_1"/>
    <property type="match status" value="1"/>
</dbReference>
<proteinExistence type="predicted"/>
<evidence type="ECO:0000313" key="3">
    <source>
        <dbReference type="EMBL" id="KPL88974.1"/>
    </source>
</evidence>
<dbReference type="RefSeq" id="WP_054534296.1">
    <property type="nucleotide sequence ID" value="NZ_LGKP01000015.1"/>
</dbReference>
<organism evidence="3 4">
    <name type="scientific">Herpetosiphon geysericola</name>
    <dbReference type="NCBI Taxonomy" id="70996"/>
    <lineage>
        <taxon>Bacteria</taxon>
        <taxon>Bacillati</taxon>
        <taxon>Chloroflexota</taxon>
        <taxon>Chloroflexia</taxon>
        <taxon>Herpetosiphonales</taxon>
        <taxon>Herpetosiphonaceae</taxon>
        <taxon>Herpetosiphon</taxon>
    </lineage>
</organism>
<evidence type="ECO:0000259" key="2">
    <source>
        <dbReference type="Pfam" id="PF00561"/>
    </source>
</evidence>
<dbReference type="STRING" id="70996.SE18_09980"/>
<dbReference type="EMBL" id="LGKP01000015">
    <property type="protein sequence ID" value="KPL88974.1"/>
    <property type="molecule type" value="Genomic_DNA"/>
</dbReference>
<dbReference type="InterPro" id="IPR029058">
    <property type="entry name" value="AB_hydrolase_fold"/>
</dbReference>
<keyword evidence="4" id="KW-1185">Reference proteome</keyword>
<dbReference type="PRINTS" id="PR00412">
    <property type="entry name" value="EPOXHYDRLASE"/>
</dbReference>
<dbReference type="PRINTS" id="PR00111">
    <property type="entry name" value="ABHYDROLASE"/>
</dbReference>
<dbReference type="Proteomes" id="UP000050277">
    <property type="component" value="Unassembled WGS sequence"/>
</dbReference>
<name>A0A0P6XZI2_9CHLR</name>
<dbReference type="AlphaFoldDB" id="A0A0P6XZI2"/>
<dbReference type="Gene3D" id="3.40.50.1820">
    <property type="entry name" value="alpha/beta hydrolase"/>
    <property type="match status" value="1"/>
</dbReference>
<feature type="domain" description="AB hydrolase-1" evidence="2">
    <location>
        <begin position="25"/>
        <end position="245"/>
    </location>
</feature>
<dbReference type="SUPFAM" id="SSF53474">
    <property type="entry name" value="alpha/beta-Hydrolases"/>
    <property type="match status" value="1"/>
</dbReference>
<protein>
    <recommendedName>
        <fullName evidence="2">AB hydrolase-1 domain-containing protein</fullName>
    </recommendedName>
</protein>
<dbReference type="PANTHER" id="PTHR43329">
    <property type="entry name" value="EPOXIDE HYDROLASE"/>
    <property type="match status" value="1"/>
</dbReference>
<dbReference type="InterPro" id="IPR000073">
    <property type="entry name" value="AB_hydrolase_1"/>
</dbReference>
<dbReference type="OrthoDB" id="9773293at2"/>
<reference evidence="3 4" key="1">
    <citation type="submission" date="2015-07" db="EMBL/GenBank/DDBJ databases">
        <title>Whole genome sequence of Herpetosiphon geysericola DSM 7119.</title>
        <authorList>
            <person name="Hemp J."/>
            <person name="Ward L.M."/>
            <person name="Pace L.A."/>
            <person name="Fischer W.W."/>
        </authorList>
    </citation>
    <scope>NUCLEOTIDE SEQUENCE [LARGE SCALE GENOMIC DNA]</scope>
    <source>
        <strain evidence="3 4">DSM 7119</strain>
    </source>
</reference>
<gene>
    <name evidence="3" type="ORF">SE18_09980</name>
</gene>
<dbReference type="GO" id="GO:0016787">
    <property type="term" value="F:hydrolase activity"/>
    <property type="evidence" value="ECO:0007669"/>
    <property type="project" value="UniProtKB-KW"/>
</dbReference>
<dbReference type="InterPro" id="IPR000639">
    <property type="entry name" value="Epox_hydrolase-like"/>
</dbReference>
<keyword evidence="1" id="KW-0378">Hydrolase</keyword>
<dbReference type="PATRIC" id="fig|70996.4.peg.4560"/>
<sequence>MSELEHATALINGLNLHYVRAGSGPLVVLLHGFPEFWYSWRHQIPALAKTHTVVALDQRGYNLSDKPALWQHYTIDLLVDDVRALIEHLGFERATIVGHDWGGAVAWTFAMRYHGYLERLVVMNLPHPKLMIKNLWTNPRQILRSWYIFMFQLPGLPEWFAKRNNFEFLTKALTSAVQRPGVFSADDIQAYHQAWRQPGALTAMINWYRAYVRQGLKHLNQLSTHLVHAPTLLIWGTADGALGQELTYGTERYATDLRIRYLTDVSHWVQQEAPNEVNAVLIPFVRGEG</sequence>
<evidence type="ECO:0000313" key="4">
    <source>
        <dbReference type="Proteomes" id="UP000050277"/>
    </source>
</evidence>
<comment type="caution">
    <text evidence="3">The sequence shown here is derived from an EMBL/GenBank/DDBJ whole genome shotgun (WGS) entry which is preliminary data.</text>
</comment>